<dbReference type="PANTHER" id="PTHR32552">
    <property type="entry name" value="FERRICHROME IRON RECEPTOR-RELATED"/>
    <property type="match status" value="1"/>
</dbReference>
<comment type="subcellular location">
    <subcellularLocation>
        <location evidence="1 11">Cell outer membrane</location>
        <topology evidence="1 11">Multi-pass membrane protein</topology>
    </subcellularLocation>
</comment>
<evidence type="ECO:0000256" key="8">
    <source>
        <dbReference type="ARBA" id="ARBA00023077"/>
    </source>
</evidence>
<feature type="domain" description="TonB-dependent receptor plug" evidence="15">
    <location>
        <begin position="49"/>
        <end position="155"/>
    </location>
</feature>
<evidence type="ECO:0000256" key="9">
    <source>
        <dbReference type="ARBA" id="ARBA00023136"/>
    </source>
</evidence>
<dbReference type="Proteomes" id="UP000635278">
    <property type="component" value="Unassembled WGS sequence"/>
</dbReference>
<keyword evidence="9 11" id="KW-0472">Membrane</keyword>
<organism evidence="16 17">
    <name type="scientific">Acetobacter musti</name>
    <dbReference type="NCBI Taxonomy" id="864732"/>
    <lineage>
        <taxon>Bacteria</taxon>
        <taxon>Pseudomonadati</taxon>
        <taxon>Pseudomonadota</taxon>
        <taxon>Alphaproteobacteria</taxon>
        <taxon>Acetobacterales</taxon>
        <taxon>Acetobacteraceae</taxon>
        <taxon>Acetobacter</taxon>
    </lineage>
</organism>
<evidence type="ECO:0000256" key="2">
    <source>
        <dbReference type="ARBA" id="ARBA00022448"/>
    </source>
</evidence>
<dbReference type="InterPro" id="IPR012910">
    <property type="entry name" value="Plug_dom"/>
</dbReference>
<evidence type="ECO:0000256" key="13">
    <source>
        <dbReference type="SAM" id="MobiDB-lite"/>
    </source>
</evidence>
<gene>
    <name evidence="16" type="ORF">GOB93_10510</name>
</gene>
<dbReference type="Pfam" id="PF07715">
    <property type="entry name" value="Plug"/>
    <property type="match status" value="1"/>
</dbReference>
<evidence type="ECO:0000256" key="11">
    <source>
        <dbReference type="PROSITE-ProRule" id="PRU01360"/>
    </source>
</evidence>
<keyword evidence="4" id="KW-0410">Iron transport</keyword>
<evidence type="ECO:0000256" key="12">
    <source>
        <dbReference type="RuleBase" id="RU003357"/>
    </source>
</evidence>
<dbReference type="InterPro" id="IPR036942">
    <property type="entry name" value="Beta-barrel_TonB_sf"/>
</dbReference>
<accession>A0ABX0JQK2</accession>
<dbReference type="EMBL" id="WOTB01000012">
    <property type="protein sequence ID" value="NHN85069.1"/>
    <property type="molecule type" value="Genomic_DNA"/>
</dbReference>
<evidence type="ECO:0000259" key="15">
    <source>
        <dbReference type="Pfam" id="PF07715"/>
    </source>
</evidence>
<keyword evidence="5 11" id="KW-0812">Transmembrane</keyword>
<feature type="compositionally biased region" description="Low complexity" evidence="13">
    <location>
        <begin position="14"/>
        <end position="27"/>
    </location>
</feature>
<keyword evidence="10 11" id="KW-0998">Cell outer membrane</keyword>
<dbReference type="Pfam" id="PF00593">
    <property type="entry name" value="TonB_dep_Rec_b-barrel"/>
    <property type="match status" value="1"/>
</dbReference>
<reference evidence="16 17" key="1">
    <citation type="journal article" date="2020" name="Int. J. Syst. Evol. Microbiol.">
        <title>Novel acetic acid bacteria from cider fermentations: Acetobacter conturbans sp. nov. and Acetobacter fallax sp. nov.</title>
        <authorList>
            <person name="Sombolestani A.S."/>
            <person name="Cleenwerck I."/>
            <person name="Cnockaert M."/>
            <person name="Borremans W."/>
            <person name="Wieme A.D."/>
            <person name="De Vuyst L."/>
            <person name="Vandamme P."/>
        </authorList>
    </citation>
    <scope>NUCLEOTIDE SEQUENCE [LARGE SCALE GENOMIC DNA]</scope>
    <source>
        <strain evidence="16 17">LMG 30640</strain>
    </source>
</reference>
<evidence type="ECO:0000256" key="6">
    <source>
        <dbReference type="ARBA" id="ARBA00023004"/>
    </source>
</evidence>
<evidence type="ECO:0000256" key="3">
    <source>
        <dbReference type="ARBA" id="ARBA00022452"/>
    </source>
</evidence>
<dbReference type="PROSITE" id="PS52016">
    <property type="entry name" value="TONB_DEPENDENT_REC_3"/>
    <property type="match status" value="1"/>
</dbReference>
<proteinExistence type="inferred from homology"/>
<keyword evidence="2 11" id="KW-0813">Transport</keyword>
<evidence type="ECO:0000313" key="17">
    <source>
        <dbReference type="Proteomes" id="UP000635278"/>
    </source>
</evidence>
<dbReference type="InterPro" id="IPR000531">
    <property type="entry name" value="Beta-barrel_TonB"/>
</dbReference>
<dbReference type="InterPro" id="IPR039426">
    <property type="entry name" value="TonB-dep_rcpt-like"/>
</dbReference>
<evidence type="ECO:0000256" key="10">
    <source>
        <dbReference type="ARBA" id="ARBA00023237"/>
    </source>
</evidence>
<dbReference type="PANTHER" id="PTHR32552:SF81">
    <property type="entry name" value="TONB-DEPENDENT OUTER MEMBRANE RECEPTOR"/>
    <property type="match status" value="1"/>
</dbReference>
<keyword evidence="16" id="KW-0675">Receptor</keyword>
<evidence type="ECO:0000256" key="4">
    <source>
        <dbReference type="ARBA" id="ARBA00022496"/>
    </source>
</evidence>
<comment type="similarity">
    <text evidence="11 12">Belongs to the TonB-dependent receptor family.</text>
</comment>
<keyword evidence="7" id="KW-0406">Ion transport</keyword>
<feature type="region of interest" description="Disordered" evidence="13">
    <location>
        <begin position="1"/>
        <end position="28"/>
    </location>
</feature>
<keyword evidence="6" id="KW-0408">Iron</keyword>
<protein>
    <submittedName>
        <fullName evidence="16">TonB-dependent receptor plug domain-containing protein</fullName>
    </submittedName>
</protein>
<evidence type="ECO:0000313" key="16">
    <source>
        <dbReference type="EMBL" id="NHN85069.1"/>
    </source>
</evidence>
<dbReference type="SUPFAM" id="SSF56935">
    <property type="entry name" value="Porins"/>
    <property type="match status" value="1"/>
</dbReference>
<keyword evidence="8 12" id="KW-0798">TonB box</keyword>
<evidence type="ECO:0000256" key="5">
    <source>
        <dbReference type="ARBA" id="ARBA00022692"/>
    </source>
</evidence>
<sequence>MPKAQAKLSHQPRPAAKTAPASGKAAGQRYAATGIEEVTVTSQKRAASAQKTPISMSVWKGKDLQTLGISNLEALSTVAPDINFLQTEGQAVITIRGISSHDTSEIGDPAVAIATDGVYTNRGYSFNNSFYDLDRIEIERGPQGTLSGRNAVGGAINLITAKPTKKQEANAKVEFGNYGAINSWAMVNQPISDKVQIRAAFNSTHHEGYRDLGKSGYGDGANDVSGRLTLAFQPFKGFSGNISYQGTHIGGAGQAVYNVSYRFGADGNLLTSQPDLPSGNPRHLPIPTTPQVSTLDNALRWNFDYKLPYVTLSYLGGYDATNYKEVNDSSSNVSYSRQIETWNANEHPKTQNQEFRISSDENYKFFWTTGIYYFKENNSLTSFDAIPVDDAWGRSLIFNYNTLARSLAWYAHGTWKILPTLRLTGGVRYNWDSKTRSGNIMFPTDSSSLPYNYITSPNYGHASWTKATWHAGIEYDITPRNMAYFKVDTGYKPGGFTDLNAYNPENVRSYELGFKNRFWHNRLQFNISGFWEDYTGQQVSQIINNLGGGGEIIDNAGSSRIYGVDPNLVLQIPHVGQFDFDFQWLHARFRDFSVAVQKPMADGTSAIIMQQFSGNQLPQAPNFSVGAGFTRYWTVPSGRVMTQIRTRFQSSNYFYFTNTGDTKQHAYTNTTALAEYFPDMGHWHAQVFIRNLENSRIFTYAAENGYANAYTYSFAAPRTFGGSISVDY</sequence>
<evidence type="ECO:0000256" key="7">
    <source>
        <dbReference type="ARBA" id="ARBA00023065"/>
    </source>
</evidence>
<evidence type="ECO:0000256" key="1">
    <source>
        <dbReference type="ARBA" id="ARBA00004571"/>
    </source>
</evidence>
<keyword evidence="17" id="KW-1185">Reference proteome</keyword>
<dbReference type="Gene3D" id="2.40.170.20">
    <property type="entry name" value="TonB-dependent receptor, beta-barrel domain"/>
    <property type="match status" value="1"/>
</dbReference>
<comment type="caution">
    <text evidence="16">The sequence shown here is derived from an EMBL/GenBank/DDBJ whole genome shotgun (WGS) entry which is preliminary data.</text>
</comment>
<name>A0ABX0JQK2_9PROT</name>
<keyword evidence="3 11" id="KW-1134">Transmembrane beta strand</keyword>
<evidence type="ECO:0000259" key="14">
    <source>
        <dbReference type="Pfam" id="PF00593"/>
    </source>
</evidence>
<feature type="domain" description="TonB-dependent receptor-like beta-barrel" evidence="14">
    <location>
        <begin position="243"/>
        <end position="692"/>
    </location>
</feature>